<evidence type="ECO:0000313" key="12">
    <source>
        <dbReference type="EMBL" id="VDP34174.1"/>
    </source>
</evidence>
<evidence type="ECO:0000256" key="10">
    <source>
        <dbReference type="RuleBase" id="RU368072"/>
    </source>
</evidence>
<comment type="similarity">
    <text evidence="1 10">Belongs to the NDC80/HEC1 family.</text>
</comment>
<dbReference type="InterPro" id="IPR005550">
    <property type="entry name" value="Kinetochore_Ndc80"/>
</dbReference>
<keyword evidence="13" id="KW-1185">Reference proteome</keyword>
<proteinExistence type="inferred from homology"/>
<dbReference type="Pfam" id="PF03801">
    <property type="entry name" value="Ndc80_HEC"/>
    <property type="match status" value="1"/>
</dbReference>
<keyword evidence="6" id="KW-0175">Coiled coil</keyword>
<evidence type="ECO:0000256" key="7">
    <source>
        <dbReference type="ARBA" id="ARBA00023242"/>
    </source>
</evidence>
<dbReference type="WBParaSite" id="SBAD_0001110301-mRNA-1">
    <property type="protein sequence ID" value="SBAD_0001110301-mRNA-1"/>
    <property type="gene ID" value="SBAD_0001110301"/>
</dbReference>
<gene>
    <name evidence="12" type="ORF">SBAD_LOCUS10728</name>
</gene>
<evidence type="ECO:0000313" key="14">
    <source>
        <dbReference type="WBParaSite" id="SBAD_0001110301-mRNA-1"/>
    </source>
</evidence>
<keyword evidence="9 10" id="KW-0137">Centromere</keyword>
<evidence type="ECO:0000256" key="5">
    <source>
        <dbReference type="ARBA" id="ARBA00022838"/>
    </source>
</evidence>
<comment type="function">
    <text evidence="10">Acts as a component of the essential kinetochore-associated NDC80 complex, which is required for chromosome segregation and spindle checkpoint activity.</text>
</comment>
<dbReference type="GO" id="GO:0051301">
    <property type="term" value="P:cell division"/>
    <property type="evidence" value="ECO:0007669"/>
    <property type="project" value="UniProtKB-UniRule"/>
</dbReference>
<comment type="subunit">
    <text evidence="10">Component of the NDC80 complex.</text>
</comment>
<evidence type="ECO:0000256" key="8">
    <source>
        <dbReference type="ARBA" id="ARBA00023306"/>
    </source>
</evidence>
<dbReference type="GO" id="GO:0005634">
    <property type="term" value="C:nucleus"/>
    <property type="evidence" value="ECO:0007669"/>
    <property type="project" value="UniProtKB-SubCell"/>
</dbReference>
<evidence type="ECO:0000256" key="2">
    <source>
        <dbReference type="ARBA" id="ARBA00022454"/>
    </source>
</evidence>
<comment type="subcellular location">
    <subcellularLocation>
        <location evidence="10">Chromosome</location>
        <location evidence="10">Centromere</location>
        <location evidence="10">Kinetochore</location>
    </subcellularLocation>
    <subcellularLocation>
        <location evidence="10">Nucleus</location>
    </subcellularLocation>
</comment>
<keyword evidence="2 10" id="KW-0158">Chromosome</keyword>
<evidence type="ECO:0000313" key="13">
    <source>
        <dbReference type="Proteomes" id="UP000270296"/>
    </source>
</evidence>
<reference evidence="14" key="1">
    <citation type="submission" date="2016-06" db="UniProtKB">
        <authorList>
            <consortium name="WormBaseParasite"/>
        </authorList>
    </citation>
    <scope>IDENTIFICATION</scope>
</reference>
<accession>A0A183J4D0</accession>
<protein>
    <recommendedName>
        <fullName evidence="10">Kinetochore protein NDC80</fullName>
    </recommendedName>
</protein>
<organism evidence="14">
    <name type="scientific">Soboliphyme baturini</name>
    <dbReference type="NCBI Taxonomy" id="241478"/>
    <lineage>
        <taxon>Eukaryota</taxon>
        <taxon>Metazoa</taxon>
        <taxon>Ecdysozoa</taxon>
        <taxon>Nematoda</taxon>
        <taxon>Enoplea</taxon>
        <taxon>Dorylaimia</taxon>
        <taxon>Dioctophymatida</taxon>
        <taxon>Dioctophymatoidea</taxon>
        <taxon>Soboliphymatidae</taxon>
        <taxon>Soboliphyme</taxon>
    </lineage>
</organism>
<keyword evidence="4 10" id="KW-0498">Mitosis</keyword>
<reference evidence="12 13" key="2">
    <citation type="submission" date="2018-11" db="EMBL/GenBank/DDBJ databases">
        <authorList>
            <consortium name="Pathogen Informatics"/>
        </authorList>
    </citation>
    <scope>NUCLEOTIDE SEQUENCE [LARGE SCALE GENOMIC DNA]</scope>
</reference>
<name>A0A183J4D0_9BILA</name>
<dbReference type="InterPro" id="IPR038273">
    <property type="entry name" value="Ndc80_sf"/>
</dbReference>
<dbReference type="GO" id="GO:0051315">
    <property type="term" value="P:attachment of mitotic spindle microtubules to kinetochore"/>
    <property type="evidence" value="ECO:0007669"/>
    <property type="project" value="UniProtKB-UniRule"/>
</dbReference>
<sequence length="126" mass="14828">MFLHFLRCYQFSMEVSVKMLNPASTNNFMKISLNGFRLYMYLFICSGYRCSGRIEEEVPCVLNLLRYPFVVKKSVLQTVSSPHSWPHCLGILDWLRELTSVIHSFIPINYIFILFHETFPILLVIL</sequence>
<evidence type="ECO:0000256" key="3">
    <source>
        <dbReference type="ARBA" id="ARBA00022618"/>
    </source>
</evidence>
<dbReference type="PANTHER" id="PTHR10643:SF2">
    <property type="entry name" value="KINETOCHORE PROTEIN NDC80 HOMOLOG"/>
    <property type="match status" value="1"/>
</dbReference>
<dbReference type="GO" id="GO:0031262">
    <property type="term" value="C:Ndc80 complex"/>
    <property type="evidence" value="ECO:0007669"/>
    <property type="project" value="UniProtKB-UniRule"/>
</dbReference>
<keyword evidence="3 10" id="KW-0132">Cell division</keyword>
<dbReference type="PANTHER" id="PTHR10643">
    <property type="entry name" value="KINETOCHORE PROTEIN NDC80"/>
    <property type="match status" value="1"/>
</dbReference>
<evidence type="ECO:0000256" key="6">
    <source>
        <dbReference type="ARBA" id="ARBA00023054"/>
    </source>
</evidence>
<feature type="domain" description="Kinetochore protein Ndc80 CH" evidence="11">
    <location>
        <begin position="3"/>
        <end position="103"/>
    </location>
</feature>
<dbReference type="Proteomes" id="UP000270296">
    <property type="component" value="Unassembled WGS sequence"/>
</dbReference>
<keyword evidence="8 10" id="KW-0131">Cell cycle</keyword>
<evidence type="ECO:0000256" key="1">
    <source>
        <dbReference type="ARBA" id="ARBA00007050"/>
    </source>
</evidence>
<evidence type="ECO:0000256" key="9">
    <source>
        <dbReference type="ARBA" id="ARBA00023328"/>
    </source>
</evidence>
<dbReference type="AlphaFoldDB" id="A0A183J4D0"/>
<dbReference type="Gene3D" id="1.10.418.30">
    <property type="entry name" value="Ncd80 complex, Ncd80 subunit"/>
    <property type="match status" value="1"/>
</dbReference>
<evidence type="ECO:0000259" key="11">
    <source>
        <dbReference type="Pfam" id="PF03801"/>
    </source>
</evidence>
<dbReference type="InterPro" id="IPR055260">
    <property type="entry name" value="Ndc80_CH"/>
</dbReference>
<dbReference type="EMBL" id="UZAM01014475">
    <property type="protein sequence ID" value="VDP34174.1"/>
    <property type="molecule type" value="Genomic_DNA"/>
</dbReference>
<keyword evidence="7 10" id="KW-0539">Nucleus</keyword>
<dbReference type="OrthoDB" id="7459479at2759"/>
<keyword evidence="5 10" id="KW-0995">Kinetochore</keyword>
<evidence type="ECO:0000256" key="4">
    <source>
        <dbReference type="ARBA" id="ARBA00022776"/>
    </source>
</evidence>